<dbReference type="GO" id="GO:0000428">
    <property type="term" value="C:DNA-directed RNA polymerase complex"/>
    <property type="evidence" value="ECO:0007669"/>
    <property type="project" value="UniProtKB-KW"/>
</dbReference>
<name>A0A0A9FH93_ARUDO</name>
<accession>A0A0A9FH93</accession>
<keyword evidence="1" id="KW-0240">DNA-directed RNA polymerase</keyword>
<proteinExistence type="predicted"/>
<protein>
    <submittedName>
        <fullName evidence="1">DNA-directed RNA polymerase II largest subunit, putative</fullName>
    </submittedName>
</protein>
<reference evidence="1" key="1">
    <citation type="submission" date="2014-09" db="EMBL/GenBank/DDBJ databases">
        <authorList>
            <person name="Magalhaes I.L.F."/>
            <person name="Oliveira U."/>
            <person name="Santos F.R."/>
            <person name="Vidigal T.H.D.A."/>
            <person name="Brescovit A.D."/>
            <person name="Santos A.J."/>
        </authorList>
    </citation>
    <scope>NUCLEOTIDE SEQUENCE</scope>
    <source>
        <tissue evidence="1">Shoot tissue taken approximately 20 cm above the soil surface</tissue>
    </source>
</reference>
<keyword evidence="1" id="KW-0804">Transcription</keyword>
<dbReference type="EMBL" id="GBRH01190303">
    <property type="protein sequence ID" value="JAE07593.1"/>
    <property type="molecule type" value="Transcribed_RNA"/>
</dbReference>
<reference evidence="1" key="2">
    <citation type="journal article" date="2015" name="Data Brief">
        <title>Shoot transcriptome of the giant reed, Arundo donax.</title>
        <authorList>
            <person name="Barrero R.A."/>
            <person name="Guerrero F.D."/>
            <person name="Moolhuijzen P."/>
            <person name="Goolsby J.A."/>
            <person name="Tidwell J."/>
            <person name="Bellgard S.E."/>
            <person name="Bellgard M.I."/>
        </authorList>
    </citation>
    <scope>NUCLEOTIDE SEQUENCE</scope>
    <source>
        <tissue evidence="1">Shoot tissue taken approximately 20 cm above the soil surface</tissue>
    </source>
</reference>
<sequence length="10" mass="1235">MRMIQNSSRL</sequence>
<organism evidence="1">
    <name type="scientific">Arundo donax</name>
    <name type="common">Giant reed</name>
    <name type="synonym">Donax arundinaceus</name>
    <dbReference type="NCBI Taxonomy" id="35708"/>
    <lineage>
        <taxon>Eukaryota</taxon>
        <taxon>Viridiplantae</taxon>
        <taxon>Streptophyta</taxon>
        <taxon>Embryophyta</taxon>
        <taxon>Tracheophyta</taxon>
        <taxon>Spermatophyta</taxon>
        <taxon>Magnoliopsida</taxon>
        <taxon>Liliopsida</taxon>
        <taxon>Poales</taxon>
        <taxon>Poaceae</taxon>
        <taxon>PACMAD clade</taxon>
        <taxon>Arundinoideae</taxon>
        <taxon>Arundineae</taxon>
        <taxon>Arundo</taxon>
    </lineage>
</organism>
<evidence type="ECO:0000313" key="1">
    <source>
        <dbReference type="EMBL" id="JAE07593.1"/>
    </source>
</evidence>